<feature type="compositionally biased region" description="Low complexity" evidence="1">
    <location>
        <begin position="19"/>
        <end position="32"/>
    </location>
</feature>
<evidence type="ECO:0000256" key="1">
    <source>
        <dbReference type="SAM" id="MobiDB-lite"/>
    </source>
</evidence>
<evidence type="ECO:0000313" key="3">
    <source>
        <dbReference type="EMBL" id="ACM06149.1"/>
    </source>
</evidence>
<keyword evidence="4" id="KW-1185">Reference proteome</keyword>
<gene>
    <name evidence="3" type="ordered locus">trd_0356</name>
</gene>
<dbReference type="RefSeq" id="WP_012641763.1">
    <property type="nucleotide sequence ID" value="NC_011959.1"/>
</dbReference>
<dbReference type="Proteomes" id="UP000000447">
    <property type="component" value="Chromosome"/>
</dbReference>
<dbReference type="EMBL" id="CP001275">
    <property type="protein sequence ID" value="ACM06149.1"/>
    <property type="molecule type" value="Genomic_DNA"/>
</dbReference>
<keyword evidence="2" id="KW-0812">Transmembrane</keyword>
<dbReference type="eggNOG" id="ENOG5030THM">
    <property type="taxonomic scope" value="Bacteria"/>
</dbReference>
<evidence type="ECO:0000256" key="2">
    <source>
        <dbReference type="SAM" id="Phobius"/>
    </source>
</evidence>
<accession>B9KY13</accession>
<name>B9KY13_THERP</name>
<dbReference type="HOGENOM" id="CLU_2468015_0_0_0"/>
<reference evidence="3 4" key="1">
    <citation type="journal article" date="2009" name="PLoS ONE">
        <title>Complete genome sequence of the aerobic CO-oxidizing thermophile Thermomicrobium roseum.</title>
        <authorList>
            <person name="Wu D."/>
            <person name="Raymond J."/>
            <person name="Wu M."/>
            <person name="Chatterji S."/>
            <person name="Ren Q."/>
            <person name="Graham J.E."/>
            <person name="Bryant D.A."/>
            <person name="Robb F."/>
            <person name="Colman A."/>
            <person name="Tallon L.J."/>
            <person name="Badger J.H."/>
            <person name="Madupu R."/>
            <person name="Ward N.L."/>
            <person name="Eisen J.A."/>
        </authorList>
    </citation>
    <scope>NUCLEOTIDE SEQUENCE [LARGE SCALE GENOMIC DNA]</scope>
    <source>
        <strain evidence="4">ATCC 27502 / DSM 5159 / P-2</strain>
    </source>
</reference>
<feature type="compositionally biased region" description="Polar residues" evidence="1">
    <location>
        <begin position="38"/>
        <end position="47"/>
    </location>
</feature>
<keyword evidence="2" id="KW-0472">Membrane</keyword>
<feature type="region of interest" description="Disordered" evidence="1">
    <location>
        <begin position="1"/>
        <end position="49"/>
    </location>
</feature>
<dbReference type="STRING" id="309801.trd_0356"/>
<dbReference type="AlphaFoldDB" id="B9KY13"/>
<proteinExistence type="predicted"/>
<evidence type="ECO:0000313" key="4">
    <source>
        <dbReference type="Proteomes" id="UP000000447"/>
    </source>
</evidence>
<keyword evidence="2" id="KW-1133">Transmembrane helix</keyword>
<protein>
    <submittedName>
        <fullName evidence="3">Uncharacterized protein</fullName>
    </submittedName>
</protein>
<dbReference type="KEGG" id="tro:trd_0356"/>
<feature type="compositionally biased region" description="Basic residues" evidence="1">
    <location>
        <begin position="8"/>
        <end position="18"/>
    </location>
</feature>
<organism evidence="3 4">
    <name type="scientific">Thermomicrobium roseum (strain ATCC 27502 / DSM 5159 / P-2)</name>
    <dbReference type="NCBI Taxonomy" id="309801"/>
    <lineage>
        <taxon>Bacteria</taxon>
        <taxon>Pseudomonadati</taxon>
        <taxon>Thermomicrobiota</taxon>
        <taxon>Thermomicrobia</taxon>
        <taxon>Thermomicrobiales</taxon>
        <taxon>Thermomicrobiaceae</taxon>
        <taxon>Thermomicrobium</taxon>
    </lineage>
</organism>
<feature type="transmembrane region" description="Helical" evidence="2">
    <location>
        <begin position="69"/>
        <end position="87"/>
    </location>
</feature>
<sequence>MGRVNTTKARRKTSKRTARASAPVPAGSVSPSPDKPSGSRSATQPQGIISPWGRVDEEYALIKADLTRLLWVTALLLGLLLLLAIVLR</sequence>